<dbReference type="InterPro" id="IPR027417">
    <property type="entry name" value="P-loop_NTPase"/>
</dbReference>
<accession>A0A024GWC4</accession>
<dbReference type="InterPro" id="IPR005801">
    <property type="entry name" value="ADC_synthase"/>
</dbReference>
<dbReference type="RefSeq" id="WP_050053272.1">
    <property type="nucleotide sequence ID" value="NZ_CAQI01000025.1"/>
</dbReference>
<sequence length="707" mass="74669">MSPAPVIIAIDGRSGAGKTTLAVELAARLRAHHKVSLFHLEDIYPGWNGLLAGIDRYVATVLEPLSRGDAATWTSWDWERHYDGDSRVTLPAEIVIVEGVGAAAAAARPLLSAVIWADSPDDIRRSRALDRDGGTYEPYWDQWAAQEEEWLGADDVPQHADVRVLNRADGSAPTDVLQLLPYLPSLAPALAPELSARRALSLHAHRLDGRPDAASLFSSLYGASANAVWLDSSNAGAPGAGFSSGATAGEGAAREERVTSAAAGRSRFSIMADDGGLLGQSVTHRSGTSSIRAGCASATMEGPFFRWLDTVWGDAAVKTPDGYPGEFTLGWLGCLGYELKRETGGTDHSAPTPDAALVFAGRAVVLDHAEGAAWLLALDAPDCHEWLNEARAAVENASGPAAQPARHAHADGSTGVVLPQAPAFRSRDTGAAYREKIAAAQHEIAEGNTYEVCLTTMLSARIPAEALDPWRAYLALRRKNPAPFASYLRFGSLAVASTSPERFLKIASDGGMRAEPIKGTRRRASDPAEDAALRSDLETSLKDRAENIMIVDLLRNDLSHFAVPGSVTVSRLCAIESYATVHQMVSTIDAHLQRGSSRAEAVAACFPAGSMTGAPKISTMAILDRLEGDGRGLYSGAIGYFSLNGATDLAVAIRTLVTRAVGDGTAELTLGVGGAITADSVPDEEYEEIRTKAFGVLSTLGAEFPDA</sequence>
<dbReference type="InterPro" id="IPR019999">
    <property type="entry name" value="Anth_synth_I-like"/>
</dbReference>
<dbReference type="Pfam" id="PF00425">
    <property type="entry name" value="Chorismate_bind"/>
    <property type="match status" value="1"/>
</dbReference>
<dbReference type="InterPro" id="IPR005802">
    <property type="entry name" value="ADC_synth_comp_1"/>
</dbReference>
<dbReference type="GO" id="GO:0046820">
    <property type="term" value="F:4-amino-4-deoxychorismate synthase activity"/>
    <property type="evidence" value="ECO:0007669"/>
    <property type="project" value="UniProtKB-EC"/>
</dbReference>
<evidence type="ECO:0000313" key="2">
    <source>
        <dbReference type="EMBL" id="CCQ44180.1"/>
    </source>
</evidence>
<feature type="domain" description="Chorismate-utilising enzyme C-terminal" evidence="1">
    <location>
        <begin position="431"/>
        <end position="692"/>
    </location>
</feature>
<dbReference type="GO" id="GO:0000162">
    <property type="term" value="P:L-tryptophan biosynthetic process"/>
    <property type="evidence" value="ECO:0007669"/>
    <property type="project" value="TreeGrafter"/>
</dbReference>
<dbReference type="Proteomes" id="UP000035722">
    <property type="component" value="Unassembled WGS sequence"/>
</dbReference>
<evidence type="ECO:0000259" key="1">
    <source>
        <dbReference type="Pfam" id="PF00425"/>
    </source>
</evidence>
<dbReference type="InterPro" id="IPR015890">
    <property type="entry name" value="Chorismate_C"/>
</dbReference>
<keyword evidence="2" id="KW-0808">Transferase</keyword>
<evidence type="ECO:0000313" key="3">
    <source>
        <dbReference type="Proteomes" id="UP000035722"/>
    </source>
</evidence>
<dbReference type="Gene3D" id="3.40.50.300">
    <property type="entry name" value="P-loop containing nucleotide triphosphate hydrolases"/>
    <property type="match status" value="1"/>
</dbReference>
<gene>
    <name evidence="2" type="primary">pabB</name>
    <name evidence="2" type="ORF">ARTSIC4J27_104</name>
</gene>
<proteinExistence type="predicted"/>
<dbReference type="GO" id="GO:0008153">
    <property type="term" value="P:4-aminobenzoate biosynthetic process"/>
    <property type="evidence" value="ECO:0007669"/>
    <property type="project" value="TreeGrafter"/>
</dbReference>
<dbReference type="SUPFAM" id="SSF52540">
    <property type="entry name" value="P-loop containing nucleoside triphosphate hydrolases"/>
    <property type="match status" value="1"/>
</dbReference>
<dbReference type="PRINTS" id="PR00095">
    <property type="entry name" value="ANTSNTHASEI"/>
</dbReference>
<dbReference type="EMBL" id="CAQI01000025">
    <property type="protein sequence ID" value="CCQ44180.1"/>
    <property type="molecule type" value="Genomic_DNA"/>
</dbReference>
<dbReference type="STRING" id="861266.ARTSIC4J27_104"/>
<reference evidence="3" key="1">
    <citation type="journal article" date="2014" name="Genome Announc.">
        <title>Genome Sequence of Arthrobacter siccitolerans 4J27, a Xeroprotectant-Producing Desiccation-Tolerant Microorganism.</title>
        <authorList>
            <person name="Manzanera M."/>
            <person name="Santa-Cruz-Calvo L."/>
            <person name="Vilchez J.I."/>
            <person name="Garcia-Fontana C."/>
            <person name="Silva-Castro G.A."/>
            <person name="Calvo C."/>
            <person name="Gonzalez-Lopez J."/>
        </authorList>
    </citation>
    <scope>NUCLEOTIDE SEQUENCE [LARGE SCALE GENOMIC DNA]</scope>
    <source>
        <strain evidence="3">4J27</strain>
    </source>
</reference>
<name>A0A024GWC4_9MICC</name>
<dbReference type="PANTHER" id="PTHR11236:SF18">
    <property type="entry name" value="AMINODEOXYCHORISMATE SYNTHASE"/>
    <property type="match status" value="1"/>
</dbReference>
<keyword evidence="3" id="KW-1185">Reference proteome</keyword>
<dbReference type="Gene3D" id="3.60.120.10">
    <property type="entry name" value="Anthranilate synthase"/>
    <property type="match status" value="1"/>
</dbReference>
<dbReference type="AlphaFoldDB" id="A0A024GWC4"/>
<dbReference type="GO" id="GO:0009396">
    <property type="term" value="P:folic acid-containing compound biosynthetic process"/>
    <property type="evidence" value="ECO:0007669"/>
    <property type="project" value="InterPro"/>
</dbReference>
<organism evidence="2 3">
    <name type="scientific">Pseudarthrobacter siccitolerans</name>
    <dbReference type="NCBI Taxonomy" id="861266"/>
    <lineage>
        <taxon>Bacteria</taxon>
        <taxon>Bacillati</taxon>
        <taxon>Actinomycetota</taxon>
        <taxon>Actinomycetes</taxon>
        <taxon>Micrococcales</taxon>
        <taxon>Micrococcaceae</taxon>
        <taxon>Pseudarthrobacter</taxon>
    </lineage>
</organism>
<dbReference type="PANTHER" id="PTHR11236">
    <property type="entry name" value="AMINOBENZOATE/ANTHRANILATE SYNTHASE"/>
    <property type="match status" value="1"/>
</dbReference>
<keyword evidence="2" id="KW-0032">Aminotransferase</keyword>
<dbReference type="SUPFAM" id="SSF56322">
    <property type="entry name" value="ADC synthase"/>
    <property type="match status" value="1"/>
</dbReference>
<dbReference type="NCBIfam" id="TIGR00553">
    <property type="entry name" value="pabB"/>
    <property type="match status" value="1"/>
</dbReference>
<comment type="caution">
    <text evidence="2">The sequence shown here is derived from an EMBL/GenBank/DDBJ whole genome shotgun (WGS) entry which is preliminary data.</text>
</comment>
<dbReference type="OrthoDB" id="3518032at2"/>
<protein>
    <submittedName>
        <fullName evidence="2">Aminodeoxychorismate synthase, component I</fullName>
        <ecNumber evidence="2">2.6.1.85</ecNumber>
    </submittedName>
</protein>
<dbReference type="GO" id="GO:0005737">
    <property type="term" value="C:cytoplasm"/>
    <property type="evidence" value="ECO:0007669"/>
    <property type="project" value="TreeGrafter"/>
</dbReference>
<dbReference type="EC" id="2.6.1.85" evidence="2"/>